<evidence type="ECO:0008006" key="4">
    <source>
        <dbReference type="Google" id="ProtNLM"/>
    </source>
</evidence>
<evidence type="ECO:0000313" key="2">
    <source>
        <dbReference type="EMBL" id="EGB06505.1"/>
    </source>
</evidence>
<dbReference type="EMBL" id="GL833134">
    <property type="protein sequence ID" value="EGB06505.1"/>
    <property type="molecule type" value="Genomic_DNA"/>
</dbReference>
<gene>
    <name evidence="2" type="ORF">AURANDRAFT_65518</name>
</gene>
<sequence length="498" mass="53872">MPEEHAADGFENDDAARADAARADSSAAIRGFGCGLETVPLIFTHVGKTGGRTIRKNIALGGNKRKKNNLFSWKKDSSFYPLASGEHAEFCSSCEPSFCARGRGSCGDGMAHSGMRSCNARGRVDPPRADSASTPLGQAIACANARPDGPCAASGSRCLRVYTGHNYLGTELHWLPPKMLASWWRAWAPEWAPARPRARAELGRLIDELGEGRCRAVARVTLVREVHSWLASKWSWHVKALPEGALKNSLMMERCEDFDFFDTFAATVAETFVLYFCGEDCVVRRTLGLAPVAAVLELQAAGNLRQSYAVVGIFPRYDDFFQMIGARFSYFDATLVEKLDRPPEARDGGLARSYNATCDALRDADFQRRLGDRVPAVAAARRVYDVAVEVNAAQRAELAACPKKPAAEKPAAKKPAGGARKRRPLPYDAQGKPAAKKPAAKKPAAKKPAAKKPAAKKPAANAGNLIAKISELNDLLTAGAITQSEFDTLKRNLLSSPR</sequence>
<dbReference type="GeneID" id="20225374"/>
<protein>
    <recommendedName>
        <fullName evidence="4">SHOCT domain-containing protein</fullName>
    </recommendedName>
</protein>
<dbReference type="RefSeq" id="XP_009038688.1">
    <property type="nucleotide sequence ID" value="XM_009040440.1"/>
</dbReference>
<accession>F0YE71</accession>
<evidence type="ECO:0000256" key="1">
    <source>
        <dbReference type="SAM" id="MobiDB-lite"/>
    </source>
</evidence>
<proteinExistence type="predicted"/>
<name>F0YE71_AURAN</name>
<feature type="compositionally biased region" description="Basic residues" evidence="1">
    <location>
        <begin position="434"/>
        <end position="455"/>
    </location>
</feature>
<dbReference type="AlphaFoldDB" id="F0YE71"/>
<keyword evidence="3" id="KW-1185">Reference proteome</keyword>
<reference evidence="2 3" key="1">
    <citation type="journal article" date="2011" name="Proc. Natl. Acad. Sci. U.S.A.">
        <title>Niche of harmful alga Aureococcus anophagefferens revealed through ecogenomics.</title>
        <authorList>
            <person name="Gobler C.J."/>
            <person name="Berry D.L."/>
            <person name="Dyhrman S.T."/>
            <person name="Wilhelm S.W."/>
            <person name="Salamov A."/>
            <person name="Lobanov A.V."/>
            <person name="Zhang Y."/>
            <person name="Collier J.L."/>
            <person name="Wurch L.L."/>
            <person name="Kustka A.B."/>
            <person name="Dill B.D."/>
            <person name="Shah M."/>
            <person name="VerBerkmoes N.C."/>
            <person name="Kuo A."/>
            <person name="Terry A."/>
            <person name="Pangilinan J."/>
            <person name="Lindquist E.A."/>
            <person name="Lucas S."/>
            <person name="Paulsen I.T."/>
            <person name="Hattenrath-Lehmann T.K."/>
            <person name="Talmage S.C."/>
            <person name="Walker E.A."/>
            <person name="Koch F."/>
            <person name="Burson A.M."/>
            <person name="Marcoval M.A."/>
            <person name="Tang Y.Z."/>
            <person name="Lecleir G.R."/>
            <person name="Coyne K.J."/>
            <person name="Berg G.M."/>
            <person name="Bertrand E.M."/>
            <person name="Saito M.A."/>
            <person name="Gladyshev V.N."/>
            <person name="Grigoriev I.V."/>
        </authorList>
    </citation>
    <scope>NUCLEOTIDE SEQUENCE [LARGE SCALE GENOMIC DNA]</scope>
    <source>
        <strain evidence="3">CCMP 1984</strain>
    </source>
</reference>
<organism evidence="3">
    <name type="scientific">Aureococcus anophagefferens</name>
    <name type="common">Harmful bloom alga</name>
    <dbReference type="NCBI Taxonomy" id="44056"/>
    <lineage>
        <taxon>Eukaryota</taxon>
        <taxon>Sar</taxon>
        <taxon>Stramenopiles</taxon>
        <taxon>Ochrophyta</taxon>
        <taxon>Pelagophyceae</taxon>
        <taxon>Pelagomonadales</taxon>
        <taxon>Pelagomonadaceae</taxon>
        <taxon>Aureococcus</taxon>
    </lineage>
</organism>
<dbReference type="KEGG" id="aaf:AURANDRAFT_65518"/>
<dbReference type="Proteomes" id="UP000002729">
    <property type="component" value="Unassembled WGS sequence"/>
</dbReference>
<dbReference type="OrthoDB" id="54105at2759"/>
<evidence type="ECO:0000313" key="3">
    <source>
        <dbReference type="Proteomes" id="UP000002729"/>
    </source>
</evidence>
<dbReference type="InParanoid" id="F0YE71"/>
<feature type="region of interest" description="Disordered" evidence="1">
    <location>
        <begin position="400"/>
        <end position="462"/>
    </location>
</feature>